<reference evidence="1 2" key="1">
    <citation type="submission" date="2019-11" db="EMBL/GenBank/DDBJ databases">
        <title>Whole genome sequence of Oryza granulata.</title>
        <authorList>
            <person name="Li W."/>
        </authorList>
    </citation>
    <scope>NUCLEOTIDE SEQUENCE [LARGE SCALE GENOMIC DNA]</scope>
    <source>
        <strain evidence="2">cv. Menghai</strain>
        <tissue evidence="1">Leaf</tissue>
    </source>
</reference>
<dbReference type="AlphaFoldDB" id="A0A6G1D7V7"/>
<accession>A0A6G1D7V7</accession>
<proteinExistence type="predicted"/>
<dbReference type="Proteomes" id="UP000479710">
    <property type="component" value="Unassembled WGS sequence"/>
</dbReference>
<evidence type="ECO:0000313" key="2">
    <source>
        <dbReference type="Proteomes" id="UP000479710"/>
    </source>
</evidence>
<comment type="caution">
    <text evidence="1">The sequence shown here is derived from an EMBL/GenBank/DDBJ whole genome shotgun (WGS) entry which is preliminary data.</text>
</comment>
<dbReference type="EMBL" id="SPHZ02000007">
    <property type="protein sequence ID" value="KAF0908224.1"/>
    <property type="molecule type" value="Genomic_DNA"/>
</dbReference>
<gene>
    <name evidence="1" type="ORF">E2562_023846</name>
</gene>
<protein>
    <submittedName>
        <fullName evidence="1">Uncharacterized protein</fullName>
    </submittedName>
</protein>
<evidence type="ECO:0000313" key="1">
    <source>
        <dbReference type="EMBL" id="KAF0908224.1"/>
    </source>
</evidence>
<keyword evidence="2" id="KW-1185">Reference proteome</keyword>
<organism evidence="1 2">
    <name type="scientific">Oryza meyeriana var. granulata</name>
    <dbReference type="NCBI Taxonomy" id="110450"/>
    <lineage>
        <taxon>Eukaryota</taxon>
        <taxon>Viridiplantae</taxon>
        <taxon>Streptophyta</taxon>
        <taxon>Embryophyta</taxon>
        <taxon>Tracheophyta</taxon>
        <taxon>Spermatophyta</taxon>
        <taxon>Magnoliopsida</taxon>
        <taxon>Liliopsida</taxon>
        <taxon>Poales</taxon>
        <taxon>Poaceae</taxon>
        <taxon>BOP clade</taxon>
        <taxon>Oryzoideae</taxon>
        <taxon>Oryzeae</taxon>
        <taxon>Oryzinae</taxon>
        <taxon>Oryza</taxon>
        <taxon>Oryza meyeriana</taxon>
    </lineage>
</organism>
<sequence length="79" mass="8455">MPSPMHRRRPPLSPGAMPSFGQCAVVDPLPAQVDAIVAVMKPPTPRQRWSPLHLANAVVRPPPLRSRSAAAETGGWNGD</sequence>
<name>A0A6G1D7V7_9ORYZ</name>